<dbReference type="Pfam" id="PF00078">
    <property type="entry name" value="RVT_1"/>
    <property type="match status" value="1"/>
</dbReference>
<feature type="domain" description="Reverse transcriptase" evidence="1">
    <location>
        <begin position="441"/>
        <end position="711"/>
    </location>
</feature>
<sequence>MAVTGSYAGVKLLFMCVYAPHQRALREQFYRRLSALDLPKVDKLIVGGDFNCTLDSRLDRSWYRPVSDHESPALLQLLALWGLVDAHDVPDGQEHEDMADYYDATHTYRYTFGKGVEATARLDRWYVSAPLMEWIAAVEVWHTETQADHHAVRLHLRSPTDPVRVRKPTKVYPPPTIASEAVREATTRMLQEFADGLPSDLTDAAHWAREWDALKTAIRKETLQIIKQRRKTARASYKQRMKRLIRQERRLRDAAAGHIPTVDTITDTLDVLTLSEGCGGTPLQRVRHAIKTCARKRASTHQRRLFQTGVYRAGKTTKDFFGRISTKYGDNEVHRLDAAIGYSARGVHDKADTLADAWTPIFQQPGSTEAERATVLKWLGEKGMHREELAELQAPVTEAEVAAAFGASKRGKACGPDRFGNDWYRDFGDILIPLMTQLFNCWYPAGVYPASFLEADIFCLKKGGSSHDPLNFRPLAMLDTDYKLVTRIFATRTSKKLYMIIHPNQNGFVPFRTIRATVDLFTAAQAAAKADPAMEEALALLLDFMKAYDSVDRDFLYAVLDWLGFPPQYTASMRSLHEGTRGRFLANGYRSRWVQVTCGIRQGCPLAPLLFLLVLEALYRRIDSDVRIEGITLRSAAGTVNLKVGGYADDTASYVRRAAEVIIILAIARVFVKASGLQLNASKTLVIALNPTTAARRPQLPEPLKVQGLTVLSRYLGIPVGSIPDENYTWQLARTRLITRLALAARKTTTADQRSLVVMAIVIPKLLFIGRHQWPTRDIILAFQRMITNYVWHARFTDDTVTGRAWLNGHIAALPRSKGGLAIPDLKTELMALAAVTANNWAVEADTVSHIIGDVVAGNGGKAVADALYVTPRQTPTHATSRRMYPTLWTTGVRICVTHGGTEALPGKLEMVLALQRTAYFKGPAVLTWRGRRLLVDMRPLQGPLCTQYIATEAAANGIFCMEWLPYLSMAD</sequence>
<dbReference type="Gene3D" id="3.60.10.10">
    <property type="entry name" value="Endonuclease/exonuclease/phosphatase"/>
    <property type="match status" value="1"/>
</dbReference>
<comment type="caution">
    <text evidence="2">The sequence shown here is derived from an EMBL/GenBank/DDBJ whole genome shotgun (WGS) entry which is preliminary data.</text>
</comment>
<protein>
    <recommendedName>
        <fullName evidence="1">Reverse transcriptase domain-containing protein</fullName>
    </recommendedName>
</protein>
<evidence type="ECO:0000259" key="1">
    <source>
        <dbReference type="PROSITE" id="PS50878"/>
    </source>
</evidence>
<feature type="non-terminal residue" evidence="2">
    <location>
        <position position="972"/>
    </location>
</feature>
<gene>
    <name evidence="2" type="ORF">PR001_g12278</name>
</gene>
<dbReference type="EMBL" id="QXFV01000792">
    <property type="protein sequence ID" value="KAE9026030.1"/>
    <property type="molecule type" value="Genomic_DNA"/>
</dbReference>
<evidence type="ECO:0000313" key="3">
    <source>
        <dbReference type="Proteomes" id="UP000429607"/>
    </source>
</evidence>
<evidence type="ECO:0000313" key="2">
    <source>
        <dbReference type="EMBL" id="KAE9026030.1"/>
    </source>
</evidence>
<dbReference type="Proteomes" id="UP000429607">
    <property type="component" value="Unassembled WGS sequence"/>
</dbReference>
<proteinExistence type="predicted"/>
<dbReference type="PANTHER" id="PTHR19446">
    <property type="entry name" value="REVERSE TRANSCRIPTASES"/>
    <property type="match status" value="1"/>
</dbReference>
<dbReference type="SUPFAM" id="SSF56219">
    <property type="entry name" value="DNase I-like"/>
    <property type="match status" value="1"/>
</dbReference>
<dbReference type="PROSITE" id="PS50878">
    <property type="entry name" value="RT_POL"/>
    <property type="match status" value="1"/>
</dbReference>
<dbReference type="InterPro" id="IPR043502">
    <property type="entry name" value="DNA/RNA_pol_sf"/>
</dbReference>
<dbReference type="InterPro" id="IPR000477">
    <property type="entry name" value="RT_dom"/>
</dbReference>
<dbReference type="AlphaFoldDB" id="A0A6A3M7F4"/>
<dbReference type="InterPro" id="IPR036691">
    <property type="entry name" value="Endo/exonu/phosph_ase_sf"/>
</dbReference>
<dbReference type="SUPFAM" id="SSF56672">
    <property type="entry name" value="DNA/RNA polymerases"/>
    <property type="match status" value="1"/>
</dbReference>
<reference evidence="2 3" key="1">
    <citation type="submission" date="2018-09" db="EMBL/GenBank/DDBJ databases">
        <title>Genomic investigation of the strawberry pathogen Phytophthora fragariae indicates pathogenicity is determined by transcriptional variation in three key races.</title>
        <authorList>
            <person name="Adams T.M."/>
            <person name="Armitage A.D."/>
            <person name="Sobczyk M.K."/>
            <person name="Bates H.J."/>
            <person name="Dunwell J.M."/>
            <person name="Nellist C.F."/>
            <person name="Harrison R.J."/>
        </authorList>
    </citation>
    <scope>NUCLEOTIDE SEQUENCE [LARGE SCALE GENOMIC DNA]</scope>
    <source>
        <strain evidence="2 3">SCRP249</strain>
    </source>
</reference>
<accession>A0A6A3M7F4</accession>
<organism evidence="2 3">
    <name type="scientific">Phytophthora rubi</name>
    <dbReference type="NCBI Taxonomy" id="129364"/>
    <lineage>
        <taxon>Eukaryota</taxon>
        <taxon>Sar</taxon>
        <taxon>Stramenopiles</taxon>
        <taxon>Oomycota</taxon>
        <taxon>Peronosporomycetes</taxon>
        <taxon>Peronosporales</taxon>
        <taxon>Peronosporaceae</taxon>
        <taxon>Phytophthora</taxon>
    </lineage>
</organism>
<name>A0A6A3M7F4_9STRA</name>